<sequence>MASPSLDRWLDSTQLLGSGWPPGLGLCEPPRIPLGRLVPLRGRQAGDRRVRLSEQTVHLGCSRCGVAAHGVPQPIRIPASWFVSPYGIPLGMTCPHQDSQDKWQEAPPTHPLDASGAASGGRRSHGARVAAELWAPETSRGGALHRSLHRPAWRLAPSRLGDL</sequence>
<name>A0A8C6GFH5_MUSSI</name>
<reference evidence="2" key="1">
    <citation type="submission" date="2025-08" db="UniProtKB">
        <authorList>
            <consortium name="Ensembl"/>
        </authorList>
    </citation>
    <scope>IDENTIFICATION</scope>
</reference>
<dbReference type="GeneTree" id="ENSGT00900000143158"/>
<accession>A0A8C6GFH5</accession>
<feature type="region of interest" description="Disordered" evidence="1">
    <location>
        <begin position="96"/>
        <end position="127"/>
    </location>
</feature>
<dbReference type="Proteomes" id="UP000694415">
    <property type="component" value="Unplaced"/>
</dbReference>
<feature type="compositionally biased region" description="Low complexity" evidence="1">
    <location>
        <begin position="114"/>
        <end position="127"/>
    </location>
</feature>
<keyword evidence="3" id="KW-1185">Reference proteome</keyword>
<dbReference type="AlphaFoldDB" id="A0A8C6GFH5"/>
<evidence type="ECO:0000313" key="3">
    <source>
        <dbReference type="Proteomes" id="UP000694415"/>
    </source>
</evidence>
<dbReference type="Ensembl" id="ENSMSIT00000006410.1">
    <property type="protein sequence ID" value="ENSMSIP00000005054.1"/>
    <property type="gene ID" value="ENSMSIG00000004608.1"/>
</dbReference>
<organism evidence="2 3">
    <name type="scientific">Mus spicilegus</name>
    <name type="common">Mound-building mouse</name>
    <dbReference type="NCBI Taxonomy" id="10103"/>
    <lineage>
        <taxon>Eukaryota</taxon>
        <taxon>Metazoa</taxon>
        <taxon>Chordata</taxon>
        <taxon>Craniata</taxon>
        <taxon>Vertebrata</taxon>
        <taxon>Euteleostomi</taxon>
        <taxon>Mammalia</taxon>
        <taxon>Eutheria</taxon>
        <taxon>Euarchontoglires</taxon>
        <taxon>Glires</taxon>
        <taxon>Rodentia</taxon>
        <taxon>Myomorpha</taxon>
        <taxon>Muroidea</taxon>
        <taxon>Muridae</taxon>
        <taxon>Murinae</taxon>
        <taxon>Mus</taxon>
        <taxon>Mus</taxon>
    </lineage>
</organism>
<reference evidence="2" key="2">
    <citation type="submission" date="2025-09" db="UniProtKB">
        <authorList>
            <consortium name="Ensembl"/>
        </authorList>
    </citation>
    <scope>IDENTIFICATION</scope>
</reference>
<evidence type="ECO:0000313" key="2">
    <source>
        <dbReference type="Ensembl" id="ENSMSIP00000005054.1"/>
    </source>
</evidence>
<protein>
    <submittedName>
        <fullName evidence="2">Uncharacterized protein</fullName>
    </submittedName>
</protein>
<proteinExistence type="predicted"/>
<evidence type="ECO:0000256" key="1">
    <source>
        <dbReference type="SAM" id="MobiDB-lite"/>
    </source>
</evidence>